<reference evidence="2" key="1">
    <citation type="submission" date="2019-10" db="EMBL/GenBank/DDBJ databases">
        <title>Complete Genome Sequence of Bradyrhizobium betae type strain PL7HG1T.</title>
        <authorList>
            <person name="Bromfield E.S.P."/>
            <person name="Cloutier S."/>
        </authorList>
    </citation>
    <scope>NUCLEOTIDE SEQUENCE [LARGE SCALE GENOMIC DNA]</scope>
    <source>
        <strain evidence="2">PL7HG1</strain>
    </source>
</reference>
<accession>A0A5P6PEM2</accession>
<dbReference type="EMBL" id="CP044543">
    <property type="protein sequence ID" value="QFI76792.1"/>
    <property type="molecule type" value="Genomic_DNA"/>
</dbReference>
<dbReference type="KEGG" id="bbet:F8237_32960"/>
<gene>
    <name evidence="1" type="ORF">F8237_32960</name>
</gene>
<dbReference type="OrthoDB" id="8225054at2"/>
<dbReference type="Proteomes" id="UP000325641">
    <property type="component" value="Chromosome"/>
</dbReference>
<dbReference type="RefSeq" id="WP_028136419.1">
    <property type="nucleotide sequence ID" value="NZ_CP044543.1"/>
</dbReference>
<organism evidence="1 2">
    <name type="scientific">Bradyrhizobium betae</name>
    <dbReference type="NCBI Taxonomy" id="244734"/>
    <lineage>
        <taxon>Bacteria</taxon>
        <taxon>Pseudomonadati</taxon>
        <taxon>Pseudomonadota</taxon>
        <taxon>Alphaproteobacteria</taxon>
        <taxon>Hyphomicrobiales</taxon>
        <taxon>Nitrobacteraceae</taxon>
        <taxon>Bradyrhizobium</taxon>
    </lineage>
</organism>
<evidence type="ECO:0000313" key="1">
    <source>
        <dbReference type="EMBL" id="QFI76792.1"/>
    </source>
</evidence>
<protein>
    <submittedName>
        <fullName evidence="1">Uncharacterized protein</fullName>
    </submittedName>
</protein>
<evidence type="ECO:0000313" key="2">
    <source>
        <dbReference type="Proteomes" id="UP000325641"/>
    </source>
</evidence>
<name>A0A5P6PEM2_9BRAD</name>
<sequence length="143" mass="15255">MLEGLIRWVSPISVPEPAQSGETVSVIVVDPEIGLIDRAEMGRTAAGIDHVLGGAPVPLLNAPGGDIVYGKAQEDGWRWKKDGCVFGGRCVIVGSDATNTPAEPVASVRVLRRDVRFGPPAKTLWLGYDKHPMRMTARPSACP</sequence>
<dbReference type="AlphaFoldDB" id="A0A5P6PEM2"/>
<proteinExistence type="predicted"/>